<sequence length="341" mass="39962">MAKYKRRANGCGTVVKLSGKRRKAWAALSPAKMNYETEKIEREVIGTFETRQEADKALLLYDPKEVERKKLLFKTIYEKWWEGHVKKVEENTIKTYHSIYNKYLSKLDNVSFKELNALFLQDFIDKVDSASSQKLVKAVLAGIFKYAMKHEIVDKDFSKLLDMKKQVAVLERKNFTKEEMAILFEYSERKIAKAILILNYTGLRISEFLNLNKEVINNGYMKVIKSKTEAGRNRIVPIHSKIQGLVDELLAENRKYLYTQDEDKKVTYARFRKEFENFMEEVKMNHTIHDTRHTFSNMADDTKMNKKILAQLVGHKNVKTTINTYVHKDLEALRKAIDLIN</sequence>
<evidence type="ECO:0000256" key="1">
    <source>
        <dbReference type="ARBA" id="ARBA00008857"/>
    </source>
</evidence>
<dbReference type="RefSeq" id="WP_062623825.1">
    <property type="nucleotide sequence ID" value="NZ_CAXOUE010000018.1"/>
</dbReference>
<dbReference type="Pfam" id="PF14659">
    <property type="entry name" value="Phage_int_SAM_3"/>
    <property type="match status" value="1"/>
</dbReference>
<dbReference type="InterPro" id="IPR013762">
    <property type="entry name" value="Integrase-like_cat_sf"/>
</dbReference>
<keyword evidence="2" id="KW-0229">DNA integration</keyword>
<keyword evidence="3" id="KW-0238">DNA-binding</keyword>
<dbReference type="InterPro" id="IPR010998">
    <property type="entry name" value="Integrase_recombinase_N"/>
</dbReference>
<dbReference type="EMBL" id="LVEA01000107">
    <property type="protein sequence ID" value="KYL00484.1"/>
    <property type="molecule type" value="Genomic_DNA"/>
</dbReference>
<proteinExistence type="inferred from homology"/>
<evidence type="ECO:0000313" key="6">
    <source>
        <dbReference type="Proteomes" id="UP000075816"/>
    </source>
</evidence>
<gene>
    <name evidence="5" type="ORF">A2J07_08285</name>
</gene>
<dbReference type="AlphaFoldDB" id="A0A161PPI4"/>
<dbReference type="GO" id="GO:0003677">
    <property type="term" value="F:DNA binding"/>
    <property type="evidence" value="ECO:0007669"/>
    <property type="project" value="UniProtKB-UniRule"/>
</dbReference>
<reference evidence="5 6" key="1">
    <citation type="submission" date="2016-03" db="EMBL/GenBank/DDBJ databases">
        <title>Comparative genomics of human isolates of Fusobacterium necrophorum.</title>
        <authorList>
            <person name="Jensen A."/>
            <person name="Bank S."/>
            <person name="Andersen P.S."/>
            <person name="Kristensen L.H."/>
            <person name="Prag J."/>
        </authorList>
    </citation>
    <scope>NUCLEOTIDE SEQUENCE [LARGE SCALE GENOMIC DNA]</scope>
    <source>
        <strain evidence="5 6">LS_1264</strain>
    </source>
</reference>
<name>A0A161PPI4_9FUSO</name>
<dbReference type="Proteomes" id="UP000075816">
    <property type="component" value="Unassembled WGS sequence"/>
</dbReference>
<evidence type="ECO:0000256" key="2">
    <source>
        <dbReference type="ARBA" id="ARBA00022908"/>
    </source>
</evidence>
<dbReference type="PANTHER" id="PTHR30349">
    <property type="entry name" value="PHAGE INTEGRASE-RELATED"/>
    <property type="match status" value="1"/>
</dbReference>
<dbReference type="CDD" id="cd00397">
    <property type="entry name" value="DNA_BRE_C"/>
    <property type="match status" value="1"/>
</dbReference>
<evidence type="ECO:0000313" key="5">
    <source>
        <dbReference type="EMBL" id="KYL00484.1"/>
    </source>
</evidence>
<dbReference type="PROSITE" id="PS51900">
    <property type="entry name" value="CB"/>
    <property type="match status" value="1"/>
</dbReference>
<comment type="caution">
    <text evidence="5">The sequence shown here is derived from an EMBL/GenBank/DDBJ whole genome shotgun (WGS) entry which is preliminary data.</text>
</comment>
<dbReference type="InterPro" id="IPR050090">
    <property type="entry name" value="Tyrosine_recombinase_XerCD"/>
</dbReference>
<dbReference type="PANTHER" id="PTHR30349:SF41">
    <property type="entry name" value="INTEGRASE_RECOMBINASE PROTEIN MJ0367-RELATED"/>
    <property type="match status" value="1"/>
</dbReference>
<keyword evidence="4" id="KW-0233">DNA recombination</keyword>
<dbReference type="InterPro" id="IPR011010">
    <property type="entry name" value="DNA_brk_join_enz"/>
</dbReference>
<dbReference type="Pfam" id="PF00589">
    <property type="entry name" value="Phage_integrase"/>
    <property type="match status" value="1"/>
</dbReference>
<dbReference type="InterPro" id="IPR004107">
    <property type="entry name" value="Integrase_SAM-like_N"/>
</dbReference>
<dbReference type="SUPFAM" id="SSF56349">
    <property type="entry name" value="DNA breaking-rejoining enzymes"/>
    <property type="match status" value="1"/>
</dbReference>
<dbReference type="GO" id="GO:0006310">
    <property type="term" value="P:DNA recombination"/>
    <property type="evidence" value="ECO:0007669"/>
    <property type="project" value="UniProtKB-KW"/>
</dbReference>
<comment type="similarity">
    <text evidence="1">Belongs to the 'phage' integrase family.</text>
</comment>
<organism evidence="5 6">
    <name type="scientific">Fusobacterium necrophorum subsp. funduliforme</name>
    <dbReference type="NCBI Taxonomy" id="143387"/>
    <lineage>
        <taxon>Bacteria</taxon>
        <taxon>Fusobacteriati</taxon>
        <taxon>Fusobacteriota</taxon>
        <taxon>Fusobacteriia</taxon>
        <taxon>Fusobacteriales</taxon>
        <taxon>Fusobacteriaceae</taxon>
        <taxon>Fusobacterium</taxon>
    </lineage>
</organism>
<dbReference type="InterPro" id="IPR044068">
    <property type="entry name" value="CB"/>
</dbReference>
<dbReference type="eggNOG" id="COG0582">
    <property type="taxonomic scope" value="Bacteria"/>
</dbReference>
<protein>
    <submittedName>
        <fullName evidence="5">Uncharacterized protein</fullName>
    </submittedName>
</protein>
<dbReference type="GO" id="GO:0015074">
    <property type="term" value="P:DNA integration"/>
    <property type="evidence" value="ECO:0007669"/>
    <property type="project" value="UniProtKB-KW"/>
</dbReference>
<evidence type="ECO:0000256" key="4">
    <source>
        <dbReference type="ARBA" id="ARBA00023172"/>
    </source>
</evidence>
<dbReference type="GeneID" id="75076318"/>
<accession>A0A161PPI4</accession>
<dbReference type="Gene3D" id="1.10.150.130">
    <property type="match status" value="1"/>
</dbReference>
<evidence type="ECO:0000256" key="3">
    <source>
        <dbReference type="ARBA" id="ARBA00023125"/>
    </source>
</evidence>
<dbReference type="InterPro" id="IPR002104">
    <property type="entry name" value="Integrase_catalytic"/>
</dbReference>
<dbReference type="Gene3D" id="1.10.443.10">
    <property type="entry name" value="Intergrase catalytic core"/>
    <property type="match status" value="1"/>
</dbReference>
<dbReference type="KEGG" id="fnf:BSQ88_07735"/>
<dbReference type="PROSITE" id="PS51898">
    <property type="entry name" value="TYR_RECOMBINASE"/>
    <property type="match status" value="1"/>
</dbReference>